<evidence type="ECO:0000313" key="1">
    <source>
        <dbReference type="EMBL" id="GAI06297.1"/>
    </source>
</evidence>
<dbReference type="SUPFAM" id="SSF51735">
    <property type="entry name" value="NAD(P)-binding Rossmann-fold domains"/>
    <property type="match status" value="1"/>
</dbReference>
<name>X1KGX6_9ZZZZ</name>
<gene>
    <name evidence="1" type="ORF">S06H3_17313</name>
</gene>
<dbReference type="AlphaFoldDB" id="X1KGX6"/>
<comment type="caution">
    <text evidence="1">The sequence shown here is derived from an EMBL/GenBank/DDBJ whole genome shotgun (WGS) entry which is preliminary data.</text>
</comment>
<reference evidence="1" key="1">
    <citation type="journal article" date="2014" name="Front. Microbiol.">
        <title>High frequency of phylogenetically diverse reductive dehalogenase-homologous genes in deep subseafloor sedimentary metagenomes.</title>
        <authorList>
            <person name="Kawai M."/>
            <person name="Futagami T."/>
            <person name="Toyoda A."/>
            <person name="Takaki Y."/>
            <person name="Nishi S."/>
            <person name="Hori S."/>
            <person name="Arai W."/>
            <person name="Tsubouchi T."/>
            <person name="Morono Y."/>
            <person name="Uchiyama I."/>
            <person name="Ito T."/>
            <person name="Fujiyama A."/>
            <person name="Inagaki F."/>
            <person name="Takami H."/>
        </authorList>
    </citation>
    <scope>NUCLEOTIDE SEQUENCE</scope>
    <source>
        <strain evidence="1">Expedition CK06-06</strain>
    </source>
</reference>
<dbReference type="EMBL" id="BARV01008647">
    <property type="protein sequence ID" value="GAI06297.1"/>
    <property type="molecule type" value="Genomic_DNA"/>
</dbReference>
<sequence>MHVKELLSLKDKIVLITGGEGKYGKCITKGLAEADATVITASPFLDDGEKVAAGFRSKGLAVEAMYVDQADHDSVVKLKQAAISVTTGSTKFNFTQVAISPARIFFKTLLGRI</sequence>
<dbReference type="Gene3D" id="3.40.50.720">
    <property type="entry name" value="NAD(P)-binding Rossmann-like Domain"/>
    <property type="match status" value="1"/>
</dbReference>
<dbReference type="InterPro" id="IPR036291">
    <property type="entry name" value="NAD(P)-bd_dom_sf"/>
</dbReference>
<organism evidence="1">
    <name type="scientific">marine sediment metagenome</name>
    <dbReference type="NCBI Taxonomy" id="412755"/>
    <lineage>
        <taxon>unclassified sequences</taxon>
        <taxon>metagenomes</taxon>
        <taxon>ecological metagenomes</taxon>
    </lineage>
</organism>
<protein>
    <submittedName>
        <fullName evidence="1">Uncharacterized protein</fullName>
    </submittedName>
</protein>
<accession>X1KGX6</accession>
<proteinExistence type="predicted"/>